<name>A0A3A8ETF0_9GAMM</name>
<evidence type="ECO:0000259" key="1">
    <source>
        <dbReference type="SMART" id="SM00954"/>
    </source>
</evidence>
<gene>
    <name evidence="2" type="ORF">D7V21_13495</name>
</gene>
<dbReference type="InterPro" id="IPR043519">
    <property type="entry name" value="NT_sf"/>
</dbReference>
<organism evidence="2 3">
    <name type="scientific">Acinetobacter guerrae</name>
    <dbReference type="NCBI Taxonomy" id="1843371"/>
    <lineage>
        <taxon>Bacteria</taxon>
        <taxon>Pseudomonadati</taxon>
        <taxon>Pseudomonadota</taxon>
        <taxon>Gammaproteobacteria</taxon>
        <taxon>Moraxellales</taxon>
        <taxon>Moraxellaceae</taxon>
        <taxon>Acinetobacter</taxon>
    </lineage>
</organism>
<dbReference type="AlphaFoldDB" id="A0A3A8ETF0"/>
<accession>A0A3A8ETF0</accession>
<proteinExistence type="predicted"/>
<dbReference type="Proteomes" id="UP000269001">
    <property type="component" value="Unassembled WGS sequence"/>
</dbReference>
<keyword evidence="3" id="KW-1185">Reference proteome</keyword>
<evidence type="ECO:0000313" key="3">
    <source>
        <dbReference type="Proteomes" id="UP000269001"/>
    </source>
</evidence>
<dbReference type="InterPro" id="IPR052366">
    <property type="entry name" value="GTP_Pyrophosphokinase"/>
</dbReference>
<dbReference type="PANTHER" id="PTHR47837">
    <property type="entry name" value="GTP PYROPHOSPHOKINASE YJBM"/>
    <property type="match status" value="1"/>
</dbReference>
<protein>
    <recommendedName>
        <fullName evidence="1">RelA/SpoT domain-containing protein</fullName>
    </recommendedName>
</protein>
<dbReference type="SUPFAM" id="SSF81301">
    <property type="entry name" value="Nucleotidyltransferase"/>
    <property type="match status" value="1"/>
</dbReference>
<reference evidence="2 3" key="1">
    <citation type="submission" date="2018-09" db="EMBL/GenBank/DDBJ databases">
        <title>The draft genome of Acinetobacter spp. strains.</title>
        <authorList>
            <person name="Qin J."/>
            <person name="Feng Y."/>
            <person name="Zong Z."/>
        </authorList>
    </citation>
    <scope>NUCLEOTIDE SEQUENCE [LARGE SCALE GENOMIC DNA]</scope>
    <source>
        <strain evidence="2 3">WCHAc060096</strain>
    </source>
</reference>
<evidence type="ECO:0000313" key="2">
    <source>
        <dbReference type="EMBL" id="RKG31683.1"/>
    </source>
</evidence>
<dbReference type="RefSeq" id="WP_120370984.1">
    <property type="nucleotide sequence ID" value="NZ_RAXU01000019.1"/>
</dbReference>
<dbReference type="InterPro" id="IPR007685">
    <property type="entry name" value="RelA_SpoT"/>
</dbReference>
<dbReference type="Pfam" id="PF04607">
    <property type="entry name" value="RelA_SpoT"/>
    <property type="match status" value="1"/>
</dbReference>
<dbReference type="SMART" id="SM00954">
    <property type="entry name" value="RelA_SpoT"/>
    <property type="match status" value="1"/>
</dbReference>
<dbReference type="GO" id="GO:0015969">
    <property type="term" value="P:guanosine tetraphosphate metabolic process"/>
    <property type="evidence" value="ECO:0007669"/>
    <property type="project" value="InterPro"/>
</dbReference>
<dbReference type="Gene3D" id="3.30.460.10">
    <property type="entry name" value="Beta Polymerase, domain 2"/>
    <property type="match status" value="1"/>
</dbReference>
<comment type="caution">
    <text evidence="2">The sequence shown here is derived from an EMBL/GenBank/DDBJ whole genome shotgun (WGS) entry which is preliminary data.</text>
</comment>
<dbReference type="PANTHER" id="PTHR47837:SF1">
    <property type="entry name" value="GTP PYROPHOSPHOKINASE YJBM"/>
    <property type="match status" value="1"/>
</dbReference>
<dbReference type="EMBL" id="RAXU01000019">
    <property type="protein sequence ID" value="RKG31683.1"/>
    <property type="molecule type" value="Genomic_DNA"/>
</dbReference>
<feature type="domain" description="RelA/SpoT" evidence="1">
    <location>
        <begin position="81"/>
        <end position="200"/>
    </location>
</feature>
<dbReference type="CDD" id="cd05399">
    <property type="entry name" value="NT_Rel-Spo_like"/>
    <property type="match status" value="1"/>
</dbReference>
<sequence>MISNKITKNQTFTLMTFSKKDVIRAGEALNNDQLLDNAQLLEKTMNVLTYWRDSHVIPLNMAENLLNKFIYRIDKKAFIAKRLKRFESIKRKLKRFDGMQLKNMQDIGGIRVVVENLKHVNAIFKVLANEHCFYNDGKFIKMDNYILNPKNDGYRCLHIVGKFNNKLNEERKIEFQIRTKLQHSWATTLEIVDIFTGQDLKSNDGLYDYKKFFKDVSDQFQIIENLKGFVENDKGQLTKEYLTKVIQSQHLINQCIDIKNFMVRTVGGITIENHLKTYCVTLNDLNTVLTAKNNKDGFILIRLNVQTRKIEHEFFINSEQTLASQRYSQYEQLLSKDEKWIVALLSTNAIGGLKEAYPNYFADSEIFLSYIGLIKIAAVLGSAPKNSKVAS</sequence>